<dbReference type="AlphaFoldDB" id="A0A9D2P787"/>
<sequence length="96" mass="11359">MTSEHRRQCRAALWHWQLIERQPGPETECWAHALRQTAAYYERDPIRAGILEQRYRRHLTEEQVQDKLHIGRTTYQKANTDLLSTLAVYAARDGLL</sequence>
<reference evidence="1" key="2">
    <citation type="submission" date="2021-04" db="EMBL/GenBank/DDBJ databases">
        <authorList>
            <person name="Gilroy R."/>
        </authorList>
    </citation>
    <scope>NUCLEOTIDE SEQUENCE</scope>
    <source>
        <strain evidence="1">ChiSjej5B23-2810</strain>
    </source>
</reference>
<organism evidence="1 2">
    <name type="scientific">Candidatus Faecalibacterium faecigallinarum</name>
    <dbReference type="NCBI Taxonomy" id="2838577"/>
    <lineage>
        <taxon>Bacteria</taxon>
        <taxon>Bacillati</taxon>
        <taxon>Bacillota</taxon>
        <taxon>Clostridia</taxon>
        <taxon>Eubacteriales</taxon>
        <taxon>Oscillospiraceae</taxon>
        <taxon>Faecalibacterium</taxon>
    </lineage>
</organism>
<accession>A0A9D2P787</accession>
<gene>
    <name evidence="1" type="ORF">H9703_04675</name>
</gene>
<evidence type="ECO:0000313" key="1">
    <source>
        <dbReference type="EMBL" id="HJC45415.1"/>
    </source>
</evidence>
<reference evidence="1" key="1">
    <citation type="journal article" date="2021" name="PeerJ">
        <title>Extensive microbial diversity within the chicken gut microbiome revealed by metagenomics and culture.</title>
        <authorList>
            <person name="Gilroy R."/>
            <person name="Ravi A."/>
            <person name="Getino M."/>
            <person name="Pursley I."/>
            <person name="Horton D.L."/>
            <person name="Alikhan N.F."/>
            <person name="Baker D."/>
            <person name="Gharbi K."/>
            <person name="Hall N."/>
            <person name="Watson M."/>
            <person name="Adriaenssens E.M."/>
            <person name="Foster-Nyarko E."/>
            <person name="Jarju S."/>
            <person name="Secka A."/>
            <person name="Antonio M."/>
            <person name="Oren A."/>
            <person name="Chaudhuri R.R."/>
            <person name="La Ragione R."/>
            <person name="Hildebrand F."/>
            <person name="Pallen M.J."/>
        </authorList>
    </citation>
    <scope>NUCLEOTIDE SEQUENCE</scope>
    <source>
        <strain evidence="1">ChiSjej5B23-2810</strain>
    </source>
</reference>
<proteinExistence type="predicted"/>
<protein>
    <submittedName>
        <fullName evidence="1">SqdX protein</fullName>
    </submittedName>
</protein>
<evidence type="ECO:0000313" key="2">
    <source>
        <dbReference type="Proteomes" id="UP000823906"/>
    </source>
</evidence>
<dbReference type="EMBL" id="DWWN01000034">
    <property type="protein sequence ID" value="HJC45415.1"/>
    <property type="molecule type" value="Genomic_DNA"/>
</dbReference>
<name>A0A9D2P787_9FIRM</name>
<comment type="caution">
    <text evidence="1">The sequence shown here is derived from an EMBL/GenBank/DDBJ whole genome shotgun (WGS) entry which is preliminary data.</text>
</comment>
<dbReference type="Proteomes" id="UP000823906">
    <property type="component" value="Unassembled WGS sequence"/>
</dbReference>